<dbReference type="AlphaFoldDB" id="A0A840CJK5"/>
<keyword evidence="3" id="KW-1185">Reference proteome</keyword>
<gene>
    <name evidence="2" type="ORF">GGR21_001439</name>
</gene>
<organism evidence="2 3">
    <name type="scientific">Dysgonomonas hofstadii</name>
    <dbReference type="NCBI Taxonomy" id="637886"/>
    <lineage>
        <taxon>Bacteria</taxon>
        <taxon>Pseudomonadati</taxon>
        <taxon>Bacteroidota</taxon>
        <taxon>Bacteroidia</taxon>
        <taxon>Bacteroidales</taxon>
        <taxon>Dysgonomonadaceae</taxon>
        <taxon>Dysgonomonas</taxon>
    </lineage>
</organism>
<proteinExistence type="predicted"/>
<accession>A0A840CJK5</accession>
<reference evidence="2 3" key="1">
    <citation type="submission" date="2020-08" db="EMBL/GenBank/DDBJ databases">
        <title>Genomic Encyclopedia of Type Strains, Phase IV (KMG-IV): sequencing the most valuable type-strain genomes for metagenomic binning, comparative biology and taxonomic classification.</title>
        <authorList>
            <person name="Goeker M."/>
        </authorList>
    </citation>
    <scope>NUCLEOTIDE SEQUENCE [LARGE SCALE GENOMIC DNA]</scope>
    <source>
        <strain evidence="2 3">DSM 104969</strain>
    </source>
</reference>
<comment type="caution">
    <text evidence="2">The sequence shown here is derived from an EMBL/GenBank/DDBJ whole genome shotgun (WGS) entry which is preliminary data.</text>
</comment>
<name>A0A840CJK5_9BACT</name>
<evidence type="ECO:0000313" key="3">
    <source>
        <dbReference type="Proteomes" id="UP000555103"/>
    </source>
</evidence>
<evidence type="ECO:0000313" key="2">
    <source>
        <dbReference type="EMBL" id="MBB4035546.1"/>
    </source>
</evidence>
<evidence type="ECO:0000256" key="1">
    <source>
        <dbReference type="SAM" id="MobiDB-lite"/>
    </source>
</evidence>
<sequence length="52" mass="6344">MQIKSQNILLLSTIFSFENLAVSSILLERERERERERESNIYNRHTKDPYFK</sequence>
<dbReference type="EMBL" id="JACIEP010000004">
    <property type="protein sequence ID" value="MBB4035546.1"/>
    <property type="molecule type" value="Genomic_DNA"/>
</dbReference>
<dbReference type="Proteomes" id="UP000555103">
    <property type="component" value="Unassembled WGS sequence"/>
</dbReference>
<protein>
    <submittedName>
        <fullName evidence="2">Uncharacterized protein</fullName>
    </submittedName>
</protein>
<feature type="region of interest" description="Disordered" evidence="1">
    <location>
        <begin position="30"/>
        <end position="52"/>
    </location>
</feature>